<evidence type="ECO:0000259" key="1">
    <source>
        <dbReference type="Pfam" id="PF00149"/>
    </source>
</evidence>
<protein>
    <submittedName>
        <fullName evidence="2">Metallophosphoesterase</fullName>
    </submittedName>
</protein>
<dbReference type="Gene3D" id="3.60.21.10">
    <property type="match status" value="1"/>
</dbReference>
<name>A0ABT3GPM6_9BACT</name>
<dbReference type="SUPFAM" id="SSF56300">
    <property type="entry name" value="Metallo-dependent phosphatases"/>
    <property type="match status" value="1"/>
</dbReference>
<dbReference type="Pfam" id="PF00149">
    <property type="entry name" value="Metallophos"/>
    <property type="match status" value="1"/>
</dbReference>
<accession>A0ABT3GPM6</accession>
<evidence type="ECO:0000313" key="3">
    <source>
        <dbReference type="Proteomes" id="UP001320876"/>
    </source>
</evidence>
<dbReference type="InterPro" id="IPR004843">
    <property type="entry name" value="Calcineurin-like_PHP"/>
</dbReference>
<proteinExistence type="predicted"/>
<dbReference type="EMBL" id="JAPDDT010000014">
    <property type="protein sequence ID" value="MCW1925436.1"/>
    <property type="molecule type" value="Genomic_DNA"/>
</dbReference>
<gene>
    <name evidence="2" type="ORF">OKA05_22940</name>
</gene>
<sequence length="235" mass="26950">MPRGIVISDLHLFSVRSAGEQRLASIRDDLAAADVIVLNGDTFDFRWSHFRDEEKFVEAALDWLRRFAATYPQATIHFICGNHDCLDALTVCLDDLAQRCPSLSWHETHLLLGTHLFVHGDCAHRRMDAVGLGRYREVFKREKPRAAWLAQGYRVVDRIGITWLAHRSHFGVQGTLERLTWHLDRAIPEWRATTRDCYFGHTHLPFRGRSLDGVRFHNTGCGIAGSRFAPVMFEI</sequence>
<feature type="domain" description="Calcineurin-like phosphoesterase" evidence="1">
    <location>
        <begin position="5"/>
        <end position="204"/>
    </location>
</feature>
<comment type="caution">
    <text evidence="2">The sequence shown here is derived from an EMBL/GenBank/DDBJ whole genome shotgun (WGS) entry which is preliminary data.</text>
</comment>
<evidence type="ECO:0000313" key="2">
    <source>
        <dbReference type="EMBL" id="MCW1925436.1"/>
    </source>
</evidence>
<organism evidence="2 3">
    <name type="scientific">Luteolibacter arcticus</name>
    <dbReference type="NCBI Taxonomy" id="1581411"/>
    <lineage>
        <taxon>Bacteria</taxon>
        <taxon>Pseudomonadati</taxon>
        <taxon>Verrucomicrobiota</taxon>
        <taxon>Verrucomicrobiia</taxon>
        <taxon>Verrucomicrobiales</taxon>
        <taxon>Verrucomicrobiaceae</taxon>
        <taxon>Luteolibacter</taxon>
    </lineage>
</organism>
<reference evidence="2 3" key="1">
    <citation type="submission" date="2022-10" db="EMBL/GenBank/DDBJ databases">
        <title>Luteolibacter arcticus strain CCTCC AB 2014275, whole genome shotgun sequencing project.</title>
        <authorList>
            <person name="Zhao G."/>
            <person name="Shen L."/>
        </authorList>
    </citation>
    <scope>NUCLEOTIDE SEQUENCE [LARGE SCALE GENOMIC DNA]</scope>
    <source>
        <strain evidence="2 3">CCTCC AB 2014275</strain>
    </source>
</reference>
<keyword evidence="3" id="KW-1185">Reference proteome</keyword>
<dbReference type="InterPro" id="IPR029052">
    <property type="entry name" value="Metallo-depent_PP-like"/>
</dbReference>
<dbReference type="Proteomes" id="UP001320876">
    <property type="component" value="Unassembled WGS sequence"/>
</dbReference>
<dbReference type="RefSeq" id="WP_264489543.1">
    <property type="nucleotide sequence ID" value="NZ_JAPDDT010000014.1"/>
</dbReference>